<evidence type="ECO:0000313" key="9">
    <source>
        <dbReference type="Proteomes" id="UP000262583"/>
    </source>
</evidence>
<dbReference type="InterPro" id="IPR028431">
    <property type="entry name" value="NADP_DH_HndA-like"/>
</dbReference>
<name>A0A2Z4Y642_SUMC1</name>
<dbReference type="PANTHER" id="PTHR43342">
    <property type="entry name" value="NADH-QUINONE OXIDOREDUCTASE, E SUBUNIT"/>
    <property type="match status" value="1"/>
</dbReference>
<dbReference type="PANTHER" id="PTHR43342:SF2">
    <property type="entry name" value="POTENTIAL NAD-REDUCING HYDROGENASE SUBUNIT"/>
    <property type="match status" value="1"/>
</dbReference>
<evidence type="ECO:0000256" key="5">
    <source>
        <dbReference type="ARBA" id="ARBA00023014"/>
    </source>
</evidence>
<dbReference type="Gene3D" id="1.10.10.1590">
    <property type="entry name" value="NADH-quinone oxidoreductase subunit E"/>
    <property type="match status" value="1"/>
</dbReference>
<dbReference type="SUPFAM" id="SSF52833">
    <property type="entry name" value="Thioredoxin-like"/>
    <property type="match status" value="1"/>
</dbReference>
<evidence type="ECO:0000256" key="6">
    <source>
        <dbReference type="ARBA" id="ARBA00034078"/>
    </source>
</evidence>
<keyword evidence="8" id="KW-0371">Homeobox</keyword>
<dbReference type="InterPro" id="IPR041921">
    <property type="entry name" value="NuoE_N"/>
</dbReference>
<evidence type="ECO:0000256" key="4">
    <source>
        <dbReference type="ARBA" id="ARBA00023004"/>
    </source>
</evidence>
<dbReference type="InterPro" id="IPR002023">
    <property type="entry name" value="NuoE-like"/>
</dbReference>
<protein>
    <submittedName>
        <fullName evidence="8">NAD-reducing hydrogenase subunit HoxE</fullName>
    </submittedName>
</protein>
<dbReference type="GO" id="GO:0016491">
    <property type="term" value="F:oxidoreductase activity"/>
    <property type="evidence" value="ECO:0007669"/>
    <property type="project" value="InterPro"/>
</dbReference>
<dbReference type="Gene3D" id="3.40.30.10">
    <property type="entry name" value="Glutaredoxin"/>
    <property type="match status" value="1"/>
</dbReference>
<dbReference type="NCBIfam" id="NF005747">
    <property type="entry name" value="PRK07571.1"/>
    <property type="match status" value="1"/>
</dbReference>
<organism evidence="8 9">
    <name type="scientific">Sumerlaea chitinivorans</name>
    <dbReference type="NCBI Taxonomy" id="2250252"/>
    <lineage>
        <taxon>Bacteria</taxon>
        <taxon>Candidatus Sumerlaeota</taxon>
        <taxon>Candidatus Sumerlaeia</taxon>
        <taxon>Candidatus Sumerlaeales</taxon>
        <taxon>Candidatus Sumerlaeaceae</taxon>
        <taxon>Candidatus Sumerlaea</taxon>
    </lineage>
</organism>
<evidence type="ECO:0000256" key="3">
    <source>
        <dbReference type="ARBA" id="ARBA00022723"/>
    </source>
</evidence>
<keyword evidence="3 7" id="KW-0479">Metal-binding</keyword>
<dbReference type="GO" id="GO:0051537">
    <property type="term" value="F:2 iron, 2 sulfur cluster binding"/>
    <property type="evidence" value="ECO:0007669"/>
    <property type="project" value="UniProtKB-KW"/>
</dbReference>
<dbReference type="AlphaFoldDB" id="A0A2Z4Y642"/>
<feature type="binding site" evidence="7">
    <location>
        <position position="96"/>
    </location>
    <ligand>
        <name>[2Fe-2S] cluster</name>
        <dbReference type="ChEBI" id="CHEBI:190135"/>
    </ligand>
</feature>
<keyword evidence="2 7" id="KW-0001">2Fe-2S</keyword>
<dbReference type="FunFam" id="1.10.10.1590:FF:000001">
    <property type="entry name" value="NADH-quinone oxidoreductase subunit E"/>
    <property type="match status" value="1"/>
</dbReference>
<proteinExistence type="inferred from homology"/>
<evidence type="ECO:0000256" key="7">
    <source>
        <dbReference type="PIRSR" id="PIRSR000216-1"/>
    </source>
</evidence>
<dbReference type="InterPro" id="IPR036249">
    <property type="entry name" value="Thioredoxin-like_sf"/>
</dbReference>
<dbReference type="InterPro" id="IPR042128">
    <property type="entry name" value="NuoE_dom"/>
</dbReference>
<accession>A0A2Z4Y642</accession>
<dbReference type="CDD" id="cd03064">
    <property type="entry name" value="TRX_Fd_NuoE"/>
    <property type="match status" value="1"/>
</dbReference>
<keyword evidence="4 7" id="KW-0408">Iron</keyword>
<comment type="cofactor">
    <cofactor evidence="6">
        <name>[2Fe-2S] cluster</name>
        <dbReference type="ChEBI" id="CHEBI:190135"/>
    </cofactor>
</comment>
<feature type="binding site" evidence="7">
    <location>
        <position position="132"/>
    </location>
    <ligand>
        <name>[2Fe-2S] cluster</name>
        <dbReference type="ChEBI" id="CHEBI:190135"/>
    </ligand>
</feature>
<gene>
    <name evidence="8" type="ORF">BRCON_1910</name>
</gene>
<comment type="cofactor">
    <cofactor evidence="7">
        <name>[2Fe-2S] cluster</name>
        <dbReference type="ChEBI" id="CHEBI:190135"/>
    </cofactor>
    <text evidence="7">Binds 1 [2Fe-2S] cluster.</text>
</comment>
<feature type="binding site" evidence="7">
    <location>
        <position position="91"/>
    </location>
    <ligand>
        <name>[2Fe-2S] cluster</name>
        <dbReference type="ChEBI" id="CHEBI:190135"/>
    </ligand>
</feature>
<dbReference type="EMBL" id="CP030759">
    <property type="protein sequence ID" value="AXA36687.1"/>
    <property type="molecule type" value="Genomic_DNA"/>
</dbReference>
<comment type="similarity">
    <text evidence="1">Belongs to the complex I 24 kDa subunit family.</text>
</comment>
<dbReference type="Proteomes" id="UP000262583">
    <property type="component" value="Chromosome"/>
</dbReference>
<reference evidence="8 9" key="1">
    <citation type="submission" date="2018-05" db="EMBL/GenBank/DDBJ databases">
        <title>A metagenomic window into the 2 km-deep terrestrial subsurface aquifer revealed taxonomically and functionally diverse microbial community comprising novel uncultured bacterial lineages.</title>
        <authorList>
            <person name="Kadnikov V.V."/>
            <person name="Mardanov A.V."/>
            <person name="Beletsky A.V."/>
            <person name="Banks D."/>
            <person name="Pimenov N.V."/>
            <person name="Frank Y.A."/>
            <person name="Karnachuk O.V."/>
            <person name="Ravin N.V."/>
        </authorList>
    </citation>
    <scope>NUCLEOTIDE SEQUENCE [LARGE SCALE GENOMIC DNA]</scope>
    <source>
        <strain evidence="8">BY</strain>
    </source>
</reference>
<sequence length="167" mass="18429">MLKAKYTKPTPPSNDTRWKLLEATMRRHGYKAHSLIEVLHTAQEAFGYLDEDVMRFVAYSLHLPLSKVYGVATFYHFFTLKPQGRHTCVVCTGTACYIKGAGNLIEAIEQKYGVKPGETSEDGELSLLTARCFGCCGLAPAAVIDGEVAGKLSSAEILERIEKRVKS</sequence>
<dbReference type="GO" id="GO:0003677">
    <property type="term" value="F:DNA binding"/>
    <property type="evidence" value="ECO:0007669"/>
    <property type="project" value="UniProtKB-KW"/>
</dbReference>
<dbReference type="PIRSF" id="PIRSF000216">
    <property type="entry name" value="NADH_DH_24kDa"/>
    <property type="match status" value="1"/>
</dbReference>
<evidence type="ECO:0000256" key="2">
    <source>
        <dbReference type="ARBA" id="ARBA00022714"/>
    </source>
</evidence>
<feature type="binding site" evidence="7">
    <location>
        <position position="136"/>
    </location>
    <ligand>
        <name>[2Fe-2S] cluster</name>
        <dbReference type="ChEBI" id="CHEBI:190135"/>
    </ligand>
</feature>
<dbReference type="GO" id="GO:0046872">
    <property type="term" value="F:metal ion binding"/>
    <property type="evidence" value="ECO:0007669"/>
    <property type="project" value="UniProtKB-KW"/>
</dbReference>
<evidence type="ECO:0000256" key="1">
    <source>
        <dbReference type="ARBA" id="ARBA00010643"/>
    </source>
</evidence>
<dbReference type="Pfam" id="PF01257">
    <property type="entry name" value="2Fe-2S_thioredx"/>
    <property type="match status" value="1"/>
</dbReference>
<keyword evidence="5 7" id="KW-0411">Iron-sulfur</keyword>
<evidence type="ECO:0000313" key="8">
    <source>
        <dbReference type="EMBL" id="AXA36687.1"/>
    </source>
</evidence>
<dbReference type="KEGG" id="schv:BRCON_1910"/>